<organism evidence="7 8">
    <name type="scientific">Brevibacillus ruminantium</name>
    <dbReference type="NCBI Taxonomy" id="2950604"/>
    <lineage>
        <taxon>Bacteria</taxon>
        <taxon>Bacillati</taxon>
        <taxon>Bacillota</taxon>
        <taxon>Bacilli</taxon>
        <taxon>Bacillales</taxon>
        <taxon>Paenibacillaceae</taxon>
        <taxon>Brevibacillus</taxon>
    </lineage>
</organism>
<gene>
    <name evidence="7" type="ORF">NDK47_02390</name>
</gene>
<keyword evidence="3" id="KW-0010">Activator</keyword>
<dbReference type="Gene3D" id="2.60.120.10">
    <property type="entry name" value="Jelly Rolls"/>
    <property type="match status" value="1"/>
</dbReference>
<evidence type="ECO:0000259" key="5">
    <source>
        <dbReference type="PROSITE" id="PS50042"/>
    </source>
</evidence>
<proteinExistence type="predicted"/>
<dbReference type="SUPFAM" id="SSF51206">
    <property type="entry name" value="cAMP-binding domain-like"/>
    <property type="match status" value="1"/>
</dbReference>
<dbReference type="PANTHER" id="PTHR24567:SF74">
    <property type="entry name" value="HTH-TYPE TRANSCRIPTIONAL REGULATOR ARCR"/>
    <property type="match status" value="1"/>
</dbReference>
<feature type="domain" description="Cyclic nucleotide-binding" evidence="5">
    <location>
        <begin position="18"/>
        <end position="105"/>
    </location>
</feature>
<dbReference type="Pfam" id="PF00027">
    <property type="entry name" value="cNMP_binding"/>
    <property type="match status" value="1"/>
</dbReference>
<dbReference type="PROSITE" id="PS50042">
    <property type="entry name" value="CNMP_BINDING_3"/>
    <property type="match status" value="1"/>
</dbReference>
<keyword evidence="2" id="KW-0238">DNA-binding</keyword>
<dbReference type="CDD" id="cd00038">
    <property type="entry name" value="CAP_ED"/>
    <property type="match status" value="1"/>
</dbReference>
<dbReference type="InterPro" id="IPR000595">
    <property type="entry name" value="cNMP-bd_dom"/>
</dbReference>
<dbReference type="RefSeq" id="WP_251873305.1">
    <property type="nucleotide sequence ID" value="NZ_CP098755.1"/>
</dbReference>
<dbReference type="Proteomes" id="UP001056500">
    <property type="component" value="Chromosome"/>
</dbReference>
<keyword evidence="4" id="KW-0804">Transcription</keyword>
<dbReference type="Gene3D" id="1.10.10.10">
    <property type="entry name" value="Winged helix-like DNA-binding domain superfamily/Winged helix DNA-binding domain"/>
    <property type="match status" value="1"/>
</dbReference>
<evidence type="ECO:0000259" key="6">
    <source>
        <dbReference type="PROSITE" id="PS51063"/>
    </source>
</evidence>
<evidence type="ECO:0000313" key="7">
    <source>
        <dbReference type="EMBL" id="USG66203.1"/>
    </source>
</evidence>
<feature type="domain" description="HTH crp-type" evidence="6">
    <location>
        <begin position="136"/>
        <end position="209"/>
    </location>
</feature>
<sequence length="227" mass="26045">MNTTPFSQQMMDLLKANMETRQVPKGTSLFQEQEPSKHLYYVWEGQIQVMNTTGDEKLFVIQLYHPGDLLGASTEQPDIPCCFQAEATADSVVGVIGVEKLRELMKEHPELAVQLVKWLTLMERSLQLKLRDLFLYGKQGALAATLLRLCHTYGVRRDSEIRIEQRFTHADLAKFIGATRESVNRMVNKWRKKQILSVEDGYLIVQDSHALKNMCHCMNCAKEVCRL</sequence>
<dbReference type="InterPro" id="IPR014710">
    <property type="entry name" value="RmlC-like_jellyroll"/>
</dbReference>
<evidence type="ECO:0000256" key="3">
    <source>
        <dbReference type="ARBA" id="ARBA00023159"/>
    </source>
</evidence>
<name>A0ABY4WJ60_9BACL</name>
<evidence type="ECO:0000256" key="4">
    <source>
        <dbReference type="ARBA" id="ARBA00023163"/>
    </source>
</evidence>
<dbReference type="PANTHER" id="PTHR24567">
    <property type="entry name" value="CRP FAMILY TRANSCRIPTIONAL REGULATORY PROTEIN"/>
    <property type="match status" value="1"/>
</dbReference>
<reference evidence="7" key="1">
    <citation type="submission" date="2022-06" db="EMBL/GenBank/DDBJ databases">
        <title>Genome sequencing of Brevibacillus sp. BB3-R1.</title>
        <authorList>
            <person name="Heo J."/>
            <person name="Lee D."/>
            <person name="Won M."/>
            <person name="Han B.-H."/>
            <person name="Hong S.-B."/>
            <person name="Kwon S.-W."/>
        </authorList>
    </citation>
    <scope>NUCLEOTIDE SEQUENCE</scope>
    <source>
        <strain evidence="7">BB3-R1</strain>
    </source>
</reference>
<accession>A0ABY4WJ60</accession>
<keyword evidence="8" id="KW-1185">Reference proteome</keyword>
<dbReference type="InterPro" id="IPR036388">
    <property type="entry name" value="WH-like_DNA-bd_sf"/>
</dbReference>
<dbReference type="InterPro" id="IPR012318">
    <property type="entry name" value="HTH_CRP"/>
</dbReference>
<dbReference type="InterPro" id="IPR018490">
    <property type="entry name" value="cNMP-bd_dom_sf"/>
</dbReference>
<dbReference type="SMART" id="SM00100">
    <property type="entry name" value="cNMP"/>
    <property type="match status" value="1"/>
</dbReference>
<evidence type="ECO:0000313" key="8">
    <source>
        <dbReference type="Proteomes" id="UP001056500"/>
    </source>
</evidence>
<dbReference type="InterPro" id="IPR050397">
    <property type="entry name" value="Env_Response_Regulators"/>
</dbReference>
<evidence type="ECO:0000256" key="2">
    <source>
        <dbReference type="ARBA" id="ARBA00023125"/>
    </source>
</evidence>
<dbReference type="Pfam" id="PF13545">
    <property type="entry name" value="HTH_Crp_2"/>
    <property type="match status" value="1"/>
</dbReference>
<dbReference type="SMART" id="SM00419">
    <property type="entry name" value="HTH_CRP"/>
    <property type="match status" value="1"/>
</dbReference>
<keyword evidence="1" id="KW-0805">Transcription regulation</keyword>
<protein>
    <submittedName>
        <fullName evidence="7">Crp/Fnr family transcriptional regulator</fullName>
    </submittedName>
</protein>
<evidence type="ECO:0000256" key="1">
    <source>
        <dbReference type="ARBA" id="ARBA00023015"/>
    </source>
</evidence>
<dbReference type="InterPro" id="IPR036390">
    <property type="entry name" value="WH_DNA-bd_sf"/>
</dbReference>
<dbReference type="SUPFAM" id="SSF46785">
    <property type="entry name" value="Winged helix' DNA-binding domain"/>
    <property type="match status" value="1"/>
</dbReference>
<dbReference type="EMBL" id="CP098755">
    <property type="protein sequence ID" value="USG66203.1"/>
    <property type="molecule type" value="Genomic_DNA"/>
</dbReference>
<dbReference type="PROSITE" id="PS51063">
    <property type="entry name" value="HTH_CRP_2"/>
    <property type="match status" value="1"/>
</dbReference>